<dbReference type="InterPro" id="IPR036259">
    <property type="entry name" value="MFS_trans_sf"/>
</dbReference>
<dbReference type="GO" id="GO:0046677">
    <property type="term" value="P:response to antibiotic"/>
    <property type="evidence" value="ECO:0007669"/>
    <property type="project" value="UniProtKB-KW"/>
</dbReference>
<keyword evidence="5" id="KW-0046">Antibiotic resistance</keyword>
<evidence type="ECO:0000313" key="8">
    <source>
        <dbReference type="EMBL" id="QDQ12423.1"/>
    </source>
</evidence>
<dbReference type="InterPro" id="IPR011701">
    <property type="entry name" value="MFS"/>
</dbReference>
<feature type="transmembrane region" description="Helical" evidence="6">
    <location>
        <begin position="278"/>
        <end position="299"/>
    </location>
</feature>
<evidence type="ECO:0000256" key="4">
    <source>
        <dbReference type="ARBA" id="ARBA00023136"/>
    </source>
</evidence>
<feature type="transmembrane region" description="Helical" evidence="6">
    <location>
        <begin position="346"/>
        <end position="366"/>
    </location>
</feature>
<dbReference type="PANTHER" id="PTHR42718:SF42">
    <property type="entry name" value="EXPORT PROTEIN"/>
    <property type="match status" value="1"/>
</dbReference>
<evidence type="ECO:0000313" key="9">
    <source>
        <dbReference type="Proteomes" id="UP000316806"/>
    </source>
</evidence>
<proteinExistence type="predicted"/>
<name>A0A516R9U8_STRST</name>
<feature type="transmembrane region" description="Helical" evidence="6">
    <location>
        <begin position="91"/>
        <end position="110"/>
    </location>
</feature>
<keyword evidence="2 6" id="KW-0812">Transmembrane</keyword>
<dbReference type="SUPFAM" id="SSF103473">
    <property type="entry name" value="MFS general substrate transporter"/>
    <property type="match status" value="1"/>
</dbReference>
<feature type="transmembrane region" description="Helical" evidence="6">
    <location>
        <begin position="176"/>
        <end position="200"/>
    </location>
</feature>
<feature type="transmembrane region" description="Helical" evidence="6">
    <location>
        <begin position="150"/>
        <end position="170"/>
    </location>
</feature>
<reference evidence="8 9" key="1">
    <citation type="journal article" date="2019" name="J. Ind. Microbiol. Biotechnol.">
        <title>The complete genomic sequence of Streptomyces spectabilis NRRL-2792 and identification of secondary metabolite biosynthetic gene clusters.</title>
        <authorList>
            <person name="Sinha A."/>
            <person name="Phillips-Salemka S."/>
            <person name="Niraula T.A."/>
            <person name="Short K.A."/>
            <person name="Niraula N.P."/>
        </authorList>
    </citation>
    <scope>NUCLEOTIDE SEQUENCE [LARGE SCALE GENOMIC DNA]</scope>
    <source>
        <strain evidence="8 9">NRRL 2792</strain>
    </source>
</reference>
<feature type="transmembrane region" description="Helical" evidence="6">
    <location>
        <begin position="473"/>
        <end position="491"/>
    </location>
</feature>
<dbReference type="Pfam" id="PF07690">
    <property type="entry name" value="MFS_1"/>
    <property type="match status" value="1"/>
</dbReference>
<feature type="transmembrane region" description="Helical" evidence="6">
    <location>
        <begin position="319"/>
        <end position="339"/>
    </location>
</feature>
<dbReference type="PRINTS" id="PR01036">
    <property type="entry name" value="TCRTETB"/>
</dbReference>
<dbReference type="Gene3D" id="1.20.1250.20">
    <property type="entry name" value="MFS general substrate transporter like domains"/>
    <property type="match status" value="1"/>
</dbReference>
<evidence type="ECO:0000256" key="3">
    <source>
        <dbReference type="ARBA" id="ARBA00022989"/>
    </source>
</evidence>
<dbReference type="Gene3D" id="1.20.1720.10">
    <property type="entry name" value="Multidrug resistance protein D"/>
    <property type="match status" value="1"/>
</dbReference>
<protein>
    <submittedName>
        <fullName evidence="8">MFS transporter</fullName>
    </submittedName>
</protein>
<dbReference type="PROSITE" id="PS50850">
    <property type="entry name" value="MFS"/>
    <property type="match status" value="1"/>
</dbReference>
<feature type="domain" description="Major facilitator superfamily (MFS) profile" evidence="7">
    <location>
        <begin position="25"/>
        <end position="458"/>
    </location>
</feature>
<dbReference type="GO" id="GO:0005886">
    <property type="term" value="C:plasma membrane"/>
    <property type="evidence" value="ECO:0007669"/>
    <property type="project" value="UniProtKB-SubCell"/>
</dbReference>
<dbReference type="EMBL" id="CP040916">
    <property type="protein sequence ID" value="QDQ12423.1"/>
    <property type="molecule type" value="Genomic_DNA"/>
</dbReference>
<organism evidence="8 9">
    <name type="scientific">Streptomyces spectabilis</name>
    <dbReference type="NCBI Taxonomy" id="68270"/>
    <lineage>
        <taxon>Bacteria</taxon>
        <taxon>Bacillati</taxon>
        <taxon>Actinomycetota</taxon>
        <taxon>Actinomycetes</taxon>
        <taxon>Kitasatosporales</taxon>
        <taxon>Streptomycetaceae</taxon>
        <taxon>Streptomyces</taxon>
    </lineage>
</organism>
<dbReference type="Proteomes" id="UP000316806">
    <property type="component" value="Chromosome"/>
</dbReference>
<evidence type="ECO:0000256" key="6">
    <source>
        <dbReference type="SAM" id="Phobius"/>
    </source>
</evidence>
<feature type="transmembrane region" description="Helical" evidence="6">
    <location>
        <begin position="116"/>
        <end position="138"/>
    </location>
</feature>
<feature type="transmembrane region" description="Helical" evidence="6">
    <location>
        <begin position="236"/>
        <end position="258"/>
    </location>
</feature>
<feature type="transmembrane region" description="Helical" evidence="6">
    <location>
        <begin position="23"/>
        <end position="49"/>
    </location>
</feature>
<evidence type="ECO:0000256" key="1">
    <source>
        <dbReference type="ARBA" id="ARBA00004651"/>
    </source>
</evidence>
<feature type="transmembrane region" description="Helical" evidence="6">
    <location>
        <begin position="212"/>
        <end position="230"/>
    </location>
</feature>
<evidence type="ECO:0000256" key="5">
    <source>
        <dbReference type="ARBA" id="ARBA00023251"/>
    </source>
</evidence>
<feature type="transmembrane region" description="Helical" evidence="6">
    <location>
        <begin position="372"/>
        <end position="394"/>
    </location>
</feature>
<comment type="subcellular location">
    <subcellularLocation>
        <location evidence="1">Cell membrane</location>
        <topology evidence="1">Multi-pass membrane protein</topology>
    </subcellularLocation>
</comment>
<keyword evidence="4 6" id="KW-0472">Membrane</keyword>
<accession>A0A516R9U8</accession>
<keyword evidence="3 6" id="KW-1133">Transmembrane helix</keyword>
<dbReference type="InterPro" id="IPR020846">
    <property type="entry name" value="MFS_dom"/>
</dbReference>
<evidence type="ECO:0000256" key="2">
    <source>
        <dbReference type="ARBA" id="ARBA00022692"/>
    </source>
</evidence>
<dbReference type="GO" id="GO:0022857">
    <property type="term" value="F:transmembrane transporter activity"/>
    <property type="evidence" value="ECO:0007669"/>
    <property type="project" value="InterPro"/>
</dbReference>
<dbReference type="AlphaFoldDB" id="A0A516R9U8"/>
<gene>
    <name evidence="8" type="ORF">FH965_19190</name>
</gene>
<dbReference type="PANTHER" id="PTHR42718">
    <property type="entry name" value="MAJOR FACILITATOR SUPERFAMILY MULTIDRUG TRANSPORTER MFSC"/>
    <property type="match status" value="1"/>
</dbReference>
<evidence type="ECO:0000259" key="7">
    <source>
        <dbReference type="PROSITE" id="PS50850"/>
    </source>
</evidence>
<sequence>MAATTAEPPEAAAAPRDRHPQRWLILGVICLAQLTVLLDNTVLSVAIPSLTRELDATSSDIQWMINAYSLVQSGLLLTAGSAADRYGRKKMLTAGLVLFGIGSLAAGLAQSSTQLIAARAGMGIGGALLMTTTLAVVVQIFDEDERVRAIGLWATVNSLGFAAGPLLGGFMLNHFWWGSIFLINLPVALLGVIAVVRLVPESKNPQGDRPDLVGAALSTVGMASVVYAIISGPEHGWTSAHVLVAAGVGLSVLAVFAVYELRIPYPMLDMHFFRNKQFVGAVTGAVLVAFGMGGSLYLLTQHLQFVLGYEPLEAGLRTAPLAVAVVVLNTVGLGARLHAKLGTPGTILAGMSMMAGGLAVIAVFGGHAYSGMFTGLVLMGAGISFSMPAMANAIMSAIPPEKAGVGAGINGTLAEFGNGLGVAVLGAVLNARFAALVAVSATSFPAAMAAAGSAGERQRISDAFASGLETSQLVGAAAVLLGGAIAAALLWRAERADSGKPAPAAADRASTDPASA</sequence>
<dbReference type="CDD" id="cd17321">
    <property type="entry name" value="MFS_MMR_MDR_like"/>
    <property type="match status" value="1"/>
</dbReference>
<dbReference type="RefSeq" id="WP_144004275.1">
    <property type="nucleotide sequence ID" value="NZ_CP040916.1"/>
</dbReference>
<feature type="transmembrane region" description="Helical" evidence="6">
    <location>
        <begin position="61"/>
        <end position="79"/>
    </location>
</feature>